<gene>
    <name evidence="10" type="ORF">FNK824_LOCUS28019</name>
    <name evidence="9" type="ORF">OTI717_LOCUS19989</name>
</gene>
<evidence type="ECO:0000256" key="5">
    <source>
        <dbReference type="ARBA" id="ARBA00022840"/>
    </source>
</evidence>
<dbReference type="Gene3D" id="3.40.50.300">
    <property type="entry name" value="P-loop containing nucleotide triphosphate hydrolases"/>
    <property type="match status" value="2"/>
</dbReference>
<dbReference type="InterPro" id="IPR014001">
    <property type="entry name" value="Helicase_ATP-bd"/>
</dbReference>
<dbReference type="PROSITE" id="PS51195">
    <property type="entry name" value="Q_MOTIF"/>
    <property type="match status" value="1"/>
</dbReference>
<reference evidence="9" key="1">
    <citation type="submission" date="2021-02" db="EMBL/GenBank/DDBJ databases">
        <authorList>
            <person name="Nowell W R."/>
        </authorList>
    </citation>
    <scope>NUCLEOTIDE SEQUENCE</scope>
</reference>
<dbReference type="GO" id="GO:0003676">
    <property type="term" value="F:nucleic acid binding"/>
    <property type="evidence" value="ECO:0007669"/>
    <property type="project" value="InterPro"/>
</dbReference>
<evidence type="ECO:0000256" key="4">
    <source>
        <dbReference type="ARBA" id="ARBA00022806"/>
    </source>
</evidence>
<dbReference type="InterPro" id="IPR014014">
    <property type="entry name" value="RNA_helicase_DEAD_Q_motif"/>
</dbReference>
<evidence type="ECO:0000256" key="2">
    <source>
        <dbReference type="ARBA" id="ARBA00022741"/>
    </source>
</evidence>
<dbReference type="PANTHER" id="PTHR47958">
    <property type="entry name" value="ATP-DEPENDENT RNA HELICASE DBP3"/>
    <property type="match status" value="1"/>
</dbReference>
<evidence type="ECO:0000256" key="3">
    <source>
        <dbReference type="ARBA" id="ARBA00022801"/>
    </source>
</evidence>
<feature type="domain" description="DEAD-box RNA helicase Q" evidence="8">
    <location>
        <begin position="57"/>
        <end position="85"/>
    </location>
</feature>
<keyword evidence="2" id="KW-0547">Nucleotide-binding</keyword>
<dbReference type="EC" id="3.6.4.13" evidence="1"/>
<evidence type="ECO:0000313" key="9">
    <source>
        <dbReference type="EMBL" id="CAF3831010.1"/>
    </source>
</evidence>
<name>A0A819D4G2_9BILA</name>
<dbReference type="SUPFAM" id="SSF52540">
    <property type="entry name" value="P-loop containing nucleoside triphosphate hydrolases"/>
    <property type="match status" value="1"/>
</dbReference>
<dbReference type="Proteomes" id="UP000663823">
    <property type="component" value="Unassembled WGS sequence"/>
</dbReference>
<keyword evidence="4" id="KW-0347">Helicase</keyword>
<keyword evidence="3" id="KW-0378">Hydrolase</keyword>
<comment type="caution">
    <text evidence="9">The sequence shown here is derived from an EMBL/GenBank/DDBJ whole genome shotgun (WGS) entry which is preliminary data.</text>
</comment>
<dbReference type="PROSITE" id="PS51192">
    <property type="entry name" value="HELICASE_ATP_BIND_1"/>
    <property type="match status" value="1"/>
</dbReference>
<proteinExistence type="predicted"/>
<evidence type="ECO:0000259" key="7">
    <source>
        <dbReference type="PROSITE" id="PS51192"/>
    </source>
</evidence>
<feature type="short sequence motif" description="Q motif" evidence="6">
    <location>
        <begin position="57"/>
        <end position="85"/>
    </location>
</feature>
<feature type="domain" description="Helicase ATP-binding" evidence="7">
    <location>
        <begin position="88"/>
        <end position="252"/>
    </location>
</feature>
<sequence length="324" mass="37374">MPGTHLQVEKIEPHEKDKSITLVYLQEQSVTRKEVPMPTLMSSEHQYEQTPSVKLFEFYEQANLDTQVLSNICRVHFEEPTPVQCYTIPCIREEDDIIARAQTGFGKTAAFLPAIISNLIEYYLNELYEKHDLSSPFCLILSPTREVVLQTERSAVSGHDMFYISNRLQEGCHISSATTGHLKDMISLTRVKYFVLDQADQMLDKSFESDVCKLEAVGLLSKYERFTFMFSATFFDEVRILVQYFIRDNYISLVVGKPDVANEDIAQTIEEMPNAFKKDQLFQLFEQSFKSEPCLIFVKTNRTADYIKSICRVGSTADLIQYYM</sequence>
<organism evidence="9 11">
    <name type="scientific">Rotaria sordida</name>
    <dbReference type="NCBI Taxonomy" id="392033"/>
    <lineage>
        <taxon>Eukaryota</taxon>
        <taxon>Metazoa</taxon>
        <taxon>Spiralia</taxon>
        <taxon>Gnathifera</taxon>
        <taxon>Rotifera</taxon>
        <taxon>Eurotatoria</taxon>
        <taxon>Bdelloidea</taxon>
        <taxon>Philodinida</taxon>
        <taxon>Philodinidae</taxon>
        <taxon>Rotaria</taxon>
    </lineage>
</organism>
<protein>
    <recommendedName>
        <fullName evidence="1">RNA helicase</fullName>
        <ecNumber evidence="1">3.6.4.13</ecNumber>
    </recommendedName>
</protein>
<dbReference type="GO" id="GO:0016787">
    <property type="term" value="F:hydrolase activity"/>
    <property type="evidence" value="ECO:0007669"/>
    <property type="project" value="UniProtKB-KW"/>
</dbReference>
<evidence type="ECO:0000313" key="10">
    <source>
        <dbReference type="EMBL" id="CAF4038018.1"/>
    </source>
</evidence>
<dbReference type="AlphaFoldDB" id="A0A819D4G2"/>
<dbReference type="Proteomes" id="UP000663874">
    <property type="component" value="Unassembled WGS sequence"/>
</dbReference>
<dbReference type="InterPro" id="IPR011545">
    <property type="entry name" value="DEAD/DEAH_box_helicase_dom"/>
</dbReference>
<keyword evidence="5" id="KW-0067">ATP-binding</keyword>
<dbReference type="InterPro" id="IPR027417">
    <property type="entry name" value="P-loop_NTPase"/>
</dbReference>
<accession>A0A819D4G2</accession>
<dbReference type="EMBL" id="CAJOAX010003000">
    <property type="protein sequence ID" value="CAF3831010.1"/>
    <property type="molecule type" value="Genomic_DNA"/>
</dbReference>
<dbReference type="EMBL" id="CAJOBE010007498">
    <property type="protein sequence ID" value="CAF4038018.1"/>
    <property type="molecule type" value="Genomic_DNA"/>
</dbReference>
<dbReference type="GO" id="GO:0005524">
    <property type="term" value="F:ATP binding"/>
    <property type="evidence" value="ECO:0007669"/>
    <property type="project" value="UniProtKB-KW"/>
</dbReference>
<dbReference type="GO" id="GO:0003724">
    <property type="term" value="F:RNA helicase activity"/>
    <property type="evidence" value="ECO:0007669"/>
    <property type="project" value="UniProtKB-EC"/>
</dbReference>
<dbReference type="SMART" id="SM00487">
    <property type="entry name" value="DEXDc"/>
    <property type="match status" value="1"/>
</dbReference>
<evidence type="ECO:0000256" key="1">
    <source>
        <dbReference type="ARBA" id="ARBA00012552"/>
    </source>
</evidence>
<evidence type="ECO:0000313" key="11">
    <source>
        <dbReference type="Proteomes" id="UP000663823"/>
    </source>
</evidence>
<dbReference type="Pfam" id="PF00270">
    <property type="entry name" value="DEAD"/>
    <property type="match status" value="1"/>
</dbReference>
<evidence type="ECO:0000256" key="6">
    <source>
        <dbReference type="PROSITE-ProRule" id="PRU00552"/>
    </source>
</evidence>
<evidence type="ECO:0000259" key="8">
    <source>
        <dbReference type="PROSITE" id="PS51195"/>
    </source>
</evidence>